<evidence type="ECO:0000259" key="2">
    <source>
        <dbReference type="PROSITE" id="PS50878"/>
    </source>
</evidence>
<dbReference type="CDD" id="cd01651">
    <property type="entry name" value="RT_G2_intron"/>
    <property type="match status" value="1"/>
</dbReference>
<dbReference type="GeneID" id="93294221"/>
<dbReference type="RefSeq" id="WP_032830830.1">
    <property type="nucleotide sequence ID" value="NZ_UGGT01000004.1"/>
</dbReference>
<dbReference type="Pfam" id="PF00078">
    <property type="entry name" value="RVT_1"/>
    <property type="match status" value="1"/>
</dbReference>
<dbReference type="STRING" id="1094715.GCA_000236165_03365"/>
<dbReference type="PROSITE" id="PS50878">
    <property type="entry name" value="RT_POL"/>
    <property type="match status" value="1"/>
</dbReference>
<dbReference type="AlphaFoldDB" id="A0A377IV37"/>
<dbReference type="PANTHER" id="PTHR34047:SF8">
    <property type="entry name" value="PROTEIN YKFC"/>
    <property type="match status" value="1"/>
</dbReference>
<accession>A0A377IV37</accession>
<evidence type="ECO:0000313" key="4">
    <source>
        <dbReference type="Proteomes" id="UP000254554"/>
    </source>
</evidence>
<dbReference type="Proteomes" id="UP000254554">
    <property type="component" value="Unassembled WGS sequence"/>
</dbReference>
<dbReference type="InterPro" id="IPR000477">
    <property type="entry name" value="RT_dom"/>
</dbReference>
<dbReference type="PANTHER" id="PTHR34047">
    <property type="entry name" value="NUCLEAR INTRON MATURASE 1, MITOCHONDRIAL-RELATED"/>
    <property type="match status" value="1"/>
</dbReference>
<evidence type="ECO:0000256" key="1">
    <source>
        <dbReference type="ARBA" id="ARBA00034120"/>
    </source>
</evidence>
<gene>
    <name evidence="3" type="ORF">NCTC11370_03731</name>
</gene>
<proteinExistence type="inferred from homology"/>
<sequence length="395" mass="46406">MATETSGDIGLEELFEAYAECRQNKRQTMNALQFEVNYEQALIALWQDINERTYRPGRSIAFVIDKPVKREIFAADFRDRIVHHLIIRKLSPLFERAFIYDSYACRKGRGARLGIQRADRFIRQCSRQYTQDCYVLRLDIQGFFMAIDKRILWTRLYHFIGQRYFSPDKPLLLWLCHRVLANNPTKNCFIKGGRQKWVGFPTDKSLFHAKPHCGLPIGNLTSQTFANFYLNPLDHFIKHDLGVRFYGRYVDDFILVHTDKEHLKQLIPVIKTFLATELKLTLHPKKIYLQHYSKGIQFLGVVIKPHRITSGRRTKGNFYEAIAKHNTVAKDHKPTKEEQVAFLCSMNSYLGIMKHYNTCGFRKKMLIKHLSVWWWNIMYFSGGCAKLVAKQRTAR</sequence>
<protein>
    <submittedName>
        <fullName evidence="3">Retron-type reverse transcriptase</fullName>
    </submittedName>
</protein>
<feature type="domain" description="Reverse transcriptase" evidence="2">
    <location>
        <begin position="1"/>
        <end position="303"/>
    </location>
</feature>
<dbReference type="OrthoDB" id="9793236at2"/>
<dbReference type="EMBL" id="UGGT01000004">
    <property type="protein sequence ID" value="STO91753.1"/>
    <property type="molecule type" value="Genomic_DNA"/>
</dbReference>
<dbReference type="GO" id="GO:0003964">
    <property type="term" value="F:RNA-directed DNA polymerase activity"/>
    <property type="evidence" value="ECO:0007669"/>
    <property type="project" value="UniProtKB-KW"/>
</dbReference>
<keyword evidence="3" id="KW-0695">RNA-directed DNA polymerase</keyword>
<evidence type="ECO:0000313" key="3">
    <source>
        <dbReference type="EMBL" id="STO91753.1"/>
    </source>
</evidence>
<comment type="similarity">
    <text evidence="1">Belongs to the bacterial reverse transcriptase family.</text>
</comment>
<dbReference type="SUPFAM" id="SSF56672">
    <property type="entry name" value="DNA/RNA polymerases"/>
    <property type="match status" value="1"/>
</dbReference>
<dbReference type="InterPro" id="IPR043502">
    <property type="entry name" value="DNA/RNA_pol_sf"/>
</dbReference>
<name>A0A377IV37_9GAMM</name>
<reference evidence="3 4" key="1">
    <citation type="submission" date="2018-06" db="EMBL/GenBank/DDBJ databases">
        <authorList>
            <consortium name="Pathogen Informatics"/>
            <person name="Doyle S."/>
        </authorList>
    </citation>
    <scope>NUCLEOTIDE SEQUENCE [LARGE SCALE GENOMIC DNA]</scope>
    <source>
        <strain evidence="3 4">NCTC11370</strain>
    </source>
</reference>
<dbReference type="InterPro" id="IPR051083">
    <property type="entry name" value="GrpII_Intron_Splice-Mob/Def"/>
</dbReference>
<keyword evidence="4" id="KW-1185">Reference proteome</keyword>
<keyword evidence="3" id="KW-0548">Nucleotidyltransferase</keyword>
<organism evidence="3 4">
    <name type="scientific">Fluoribacter dumoffii</name>
    <dbReference type="NCBI Taxonomy" id="463"/>
    <lineage>
        <taxon>Bacteria</taxon>
        <taxon>Pseudomonadati</taxon>
        <taxon>Pseudomonadota</taxon>
        <taxon>Gammaproteobacteria</taxon>
        <taxon>Legionellales</taxon>
        <taxon>Legionellaceae</taxon>
        <taxon>Fluoribacter</taxon>
    </lineage>
</organism>
<keyword evidence="3" id="KW-0808">Transferase</keyword>